<dbReference type="Gene3D" id="2.60.120.10">
    <property type="entry name" value="Jelly Rolls"/>
    <property type="match status" value="1"/>
</dbReference>
<dbReference type="Pfam" id="PF02311">
    <property type="entry name" value="AraC_binding"/>
    <property type="match status" value="1"/>
</dbReference>
<dbReference type="PATRIC" id="fig|1423792.3.peg.2761"/>
<protein>
    <recommendedName>
        <fullName evidence="4">HTH araC/xylS-type domain-containing protein</fullName>
    </recommendedName>
</protein>
<keyword evidence="2" id="KW-0238">DNA-binding</keyword>
<dbReference type="SMART" id="SM00342">
    <property type="entry name" value="HTH_ARAC"/>
    <property type="match status" value="1"/>
</dbReference>
<dbReference type="InterPro" id="IPR018062">
    <property type="entry name" value="HTH_AraC-typ_CS"/>
</dbReference>
<dbReference type="AlphaFoldDB" id="A0A0R1MWU7"/>
<evidence type="ECO:0000256" key="3">
    <source>
        <dbReference type="ARBA" id="ARBA00023163"/>
    </source>
</evidence>
<dbReference type="InterPro" id="IPR003313">
    <property type="entry name" value="AraC-bd"/>
</dbReference>
<evidence type="ECO:0000313" key="6">
    <source>
        <dbReference type="Proteomes" id="UP000051330"/>
    </source>
</evidence>
<evidence type="ECO:0000256" key="2">
    <source>
        <dbReference type="ARBA" id="ARBA00023125"/>
    </source>
</evidence>
<dbReference type="Proteomes" id="UP000051330">
    <property type="component" value="Unassembled WGS sequence"/>
</dbReference>
<dbReference type="PROSITE" id="PS01124">
    <property type="entry name" value="HTH_ARAC_FAMILY_2"/>
    <property type="match status" value="1"/>
</dbReference>
<organism evidence="5 6">
    <name type="scientific">Schleiferilactobacillus perolens DSM 12744</name>
    <dbReference type="NCBI Taxonomy" id="1423792"/>
    <lineage>
        <taxon>Bacteria</taxon>
        <taxon>Bacillati</taxon>
        <taxon>Bacillota</taxon>
        <taxon>Bacilli</taxon>
        <taxon>Lactobacillales</taxon>
        <taxon>Lactobacillaceae</taxon>
        <taxon>Schleiferilactobacillus</taxon>
    </lineage>
</organism>
<dbReference type="GO" id="GO:0003700">
    <property type="term" value="F:DNA-binding transcription factor activity"/>
    <property type="evidence" value="ECO:0007669"/>
    <property type="project" value="InterPro"/>
</dbReference>
<gene>
    <name evidence="5" type="ORF">FD09_GL002698</name>
</gene>
<dbReference type="PANTHER" id="PTHR43280:SF28">
    <property type="entry name" value="HTH-TYPE TRANSCRIPTIONAL ACTIVATOR RHAS"/>
    <property type="match status" value="1"/>
</dbReference>
<dbReference type="OrthoDB" id="182534at2"/>
<dbReference type="SUPFAM" id="SSF51215">
    <property type="entry name" value="Regulatory protein AraC"/>
    <property type="match status" value="1"/>
</dbReference>
<dbReference type="PROSITE" id="PS00041">
    <property type="entry name" value="HTH_ARAC_FAMILY_1"/>
    <property type="match status" value="1"/>
</dbReference>
<dbReference type="Gene3D" id="1.10.10.60">
    <property type="entry name" value="Homeodomain-like"/>
    <property type="match status" value="2"/>
</dbReference>
<feature type="domain" description="HTH araC/xylS-type" evidence="4">
    <location>
        <begin position="166"/>
        <end position="264"/>
    </location>
</feature>
<evidence type="ECO:0000256" key="1">
    <source>
        <dbReference type="ARBA" id="ARBA00023015"/>
    </source>
</evidence>
<dbReference type="EMBL" id="AZEC01000006">
    <property type="protein sequence ID" value="KRL12717.1"/>
    <property type="molecule type" value="Genomic_DNA"/>
</dbReference>
<accession>A0A0R1MWU7</accession>
<dbReference type="InterPro" id="IPR037923">
    <property type="entry name" value="HTH-like"/>
</dbReference>
<dbReference type="GO" id="GO:0043565">
    <property type="term" value="F:sequence-specific DNA binding"/>
    <property type="evidence" value="ECO:0007669"/>
    <property type="project" value="InterPro"/>
</dbReference>
<keyword evidence="1" id="KW-0805">Transcription regulation</keyword>
<proteinExistence type="predicted"/>
<keyword evidence="3" id="KW-0804">Transcription</keyword>
<evidence type="ECO:0000259" key="4">
    <source>
        <dbReference type="PROSITE" id="PS01124"/>
    </source>
</evidence>
<dbReference type="PANTHER" id="PTHR43280">
    <property type="entry name" value="ARAC-FAMILY TRANSCRIPTIONAL REGULATOR"/>
    <property type="match status" value="1"/>
</dbReference>
<keyword evidence="6" id="KW-1185">Reference proteome</keyword>
<dbReference type="Pfam" id="PF12833">
    <property type="entry name" value="HTH_18"/>
    <property type="match status" value="1"/>
</dbReference>
<dbReference type="InterPro" id="IPR014710">
    <property type="entry name" value="RmlC-like_jellyroll"/>
</dbReference>
<dbReference type="InterPro" id="IPR009057">
    <property type="entry name" value="Homeodomain-like_sf"/>
</dbReference>
<comment type="caution">
    <text evidence="5">The sequence shown here is derived from an EMBL/GenBank/DDBJ whole genome shotgun (WGS) entry which is preliminary data.</text>
</comment>
<dbReference type="SUPFAM" id="SSF46689">
    <property type="entry name" value="Homeodomain-like"/>
    <property type="match status" value="2"/>
</dbReference>
<name>A0A0R1MWU7_9LACO</name>
<dbReference type="RefSeq" id="WP_057820263.1">
    <property type="nucleotide sequence ID" value="NZ_AZEC01000006.1"/>
</dbReference>
<reference evidence="5 6" key="1">
    <citation type="journal article" date="2015" name="Genome Announc.">
        <title>Expanding the biotechnology potential of lactobacilli through comparative genomics of 213 strains and associated genera.</title>
        <authorList>
            <person name="Sun Z."/>
            <person name="Harris H.M."/>
            <person name="McCann A."/>
            <person name="Guo C."/>
            <person name="Argimon S."/>
            <person name="Zhang W."/>
            <person name="Yang X."/>
            <person name="Jeffery I.B."/>
            <person name="Cooney J.C."/>
            <person name="Kagawa T.F."/>
            <person name="Liu W."/>
            <person name="Song Y."/>
            <person name="Salvetti E."/>
            <person name="Wrobel A."/>
            <person name="Rasinkangas P."/>
            <person name="Parkhill J."/>
            <person name="Rea M.C."/>
            <person name="O'Sullivan O."/>
            <person name="Ritari J."/>
            <person name="Douillard F.P."/>
            <person name="Paul Ross R."/>
            <person name="Yang R."/>
            <person name="Briner A.E."/>
            <person name="Felis G.E."/>
            <person name="de Vos W.M."/>
            <person name="Barrangou R."/>
            <person name="Klaenhammer T.R."/>
            <person name="Caufield P.W."/>
            <person name="Cui Y."/>
            <person name="Zhang H."/>
            <person name="O'Toole P.W."/>
        </authorList>
    </citation>
    <scope>NUCLEOTIDE SEQUENCE [LARGE SCALE GENOMIC DNA]</scope>
    <source>
        <strain evidence="5 6">DSM 12744</strain>
    </source>
</reference>
<dbReference type="STRING" id="1423792.FD09_GL002698"/>
<dbReference type="InterPro" id="IPR018060">
    <property type="entry name" value="HTH_AraC"/>
</dbReference>
<sequence>MTDKRFVQTKDLGVLYINHSDNNEKHWLHLRHTHYFTEIFYITAGSGRFLIKDDYHVVKEGDVLYIPPMVEHTEFSDLEAPMSYYVIGVEGIQLNGEENQDHLQLHDSDADLAYYFIHGHNELTAKKLYWQTVVYDMVHIILTKISRLSMTPIAAQESQTVSSDSFKIKNYIDNNFADNIKLDDLAAMLHRSKYHLSHTFTEDYGVSISRYIQRVRLNAAKFLLETTNYSLAEVADIAGFTSQSYLTQTFQKREDMTPTDYRKEKRLHVIAKSSGDSLPLKS</sequence>
<evidence type="ECO:0000313" key="5">
    <source>
        <dbReference type="EMBL" id="KRL12717.1"/>
    </source>
</evidence>